<evidence type="ECO:0000313" key="1">
    <source>
        <dbReference type="EMBL" id="GIX91540.1"/>
    </source>
</evidence>
<reference evidence="1 2" key="1">
    <citation type="submission" date="2021-06" db="EMBL/GenBank/DDBJ databases">
        <title>Caerostris extrusa draft genome.</title>
        <authorList>
            <person name="Kono N."/>
            <person name="Arakawa K."/>
        </authorList>
    </citation>
    <scope>NUCLEOTIDE SEQUENCE [LARGE SCALE GENOMIC DNA]</scope>
</reference>
<gene>
    <name evidence="1" type="ORF">CEXT_454131</name>
</gene>
<organism evidence="1 2">
    <name type="scientific">Caerostris extrusa</name>
    <name type="common">Bark spider</name>
    <name type="synonym">Caerostris bankana</name>
    <dbReference type="NCBI Taxonomy" id="172846"/>
    <lineage>
        <taxon>Eukaryota</taxon>
        <taxon>Metazoa</taxon>
        <taxon>Ecdysozoa</taxon>
        <taxon>Arthropoda</taxon>
        <taxon>Chelicerata</taxon>
        <taxon>Arachnida</taxon>
        <taxon>Araneae</taxon>
        <taxon>Araneomorphae</taxon>
        <taxon>Entelegynae</taxon>
        <taxon>Araneoidea</taxon>
        <taxon>Araneidae</taxon>
        <taxon>Caerostris</taxon>
    </lineage>
</organism>
<name>A0AAV4P2Z2_CAEEX</name>
<protein>
    <submittedName>
        <fullName evidence="1">Uncharacterized protein</fullName>
    </submittedName>
</protein>
<comment type="caution">
    <text evidence="1">The sequence shown here is derived from an EMBL/GenBank/DDBJ whole genome shotgun (WGS) entry which is preliminary data.</text>
</comment>
<dbReference type="Proteomes" id="UP001054945">
    <property type="component" value="Unassembled WGS sequence"/>
</dbReference>
<evidence type="ECO:0000313" key="2">
    <source>
        <dbReference type="Proteomes" id="UP001054945"/>
    </source>
</evidence>
<proteinExistence type="predicted"/>
<dbReference type="EMBL" id="BPLR01021590">
    <property type="protein sequence ID" value="GIX91540.1"/>
    <property type="molecule type" value="Genomic_DNA"/>
</dbReference>
<accession>A0AAV4P2Z2</accession>
<keyword evidence="2" id="KW-1185">Reference proteome</keyword>
<dbReference type="AlphaFoldDB" id="A0AAV4P2Z2"/>
<sequence length="138" mass="15195">MRISYGNPLYAPVPPEYLSVQLSPDMRSVGQSIVWKLAGISIKGSHFEIDGLNFSSVLTRIWFARALKVLLRRIKPNASASPENPFLSNIKQLAAQAPAGLLMYSRNSGPLCDLPGGALGRFLFCLLMDYNARESSCY</sequence>